<dbReference type="RefSeq" id="WP_114932381.1">
    <property type="nucleotide sequence ID" value="NZ_CP030930.1"/>
</dbReference>
<dbReference type="InterPro" id="IPR047057">
    <property type="entry name" value="MerR_fam"/>
</dbReference>
<dbReference type="GO" id="GO:0003677">
    <property type="term" value="F:DNA binding"/>
    <property type="evidence" value="ECO:0007669"/>
    <property type="project" value="UniProtKB-KW"/>
</dbReference>
<dbReference type="EMBL" id="CP030930">
    <property type="protein sequence ID" value="AXI73300.1"/>
    <property type="molecule type" value="Genomic_DNA"/>
</dbReference>
<protein>
    <submittedName>
        <fullName evidence="4">MerR family transcriptional regulator</fullName>
    </submittedName>
</protein>
<dbReference type="InterPro" id="IPR009061">
    <property type="entry name" value="DNA-bd_dom_put_sf"/>
</dbReference>
<name>A0AAD0Q707_9ACTN</name>
<dbReference type="Pfam" id="PF06445">
    <property type="entry name" value="GyrI-like"/>
    <property type="match status" value="1"/>
</dbReference>
<dbReference type="CDD" id="cd01107">
    <property type="entry name" value="HTH_BmrR"/>
    <property type="match status" value="1"/>
</dbReference>
<dbReference type="PANTHER" id="PTHR30204">
    <property type="entry name" value="REDOX-CYCLING DRUG-SENSING TRANSCRIPTIONAL ACTIVATOR SOXR"/>
    <property type="match status" value="1"/>
</dbReference>
<dbReference type="InterPro" id="IPR029442">
    <property type="entry name" value="GyrI-like"/>
</dbReference>
<dbReference type="SMART" id="SM00871">
    <property type="entry name" value="AraC_E_bind"/>
    <property type="match status" value="1"/>
</dbReference>
<dbReference type="PANTHER" id="PTHR30204:SF97">
    <property type="entry name" value="MERR FAMILY REGULATORY PROTEIN"/>
    <property type="match status" value="1"/>
</dbReference>
<accession>A0AAD0Q707</accession>
<dbReference type="SUPFAM" id="SSF55136">
    <property type="entry name" value="Probable bacterial effector-binding domain"/>
    <property type="match status" value="1"/>
</dbReference>
<evidence type="ECO:0000313" key="4">
    <source>
        <dbReference type="EMBL" id="AXI73300.1"/>
    </source>
</evidence>
<keyword evidence="1" id="KW-0238">DNA-binding</keyword>
<feature type="coiled-coil region" evidence="2">
    <location>
        <begin position="86"/>
        <end position="113"/>
    </location>
</feature>
<sequence>MFTIGDFARYGRVSPRMLRHYDAIGLLRPDRTDPATGYRFYGAAQLARLNRIIALKDLGFTLQQVGAVLDEQVGPEELRGMLRLRRAELADAVAAATARLAQVEARLRSIESEGHMPADDVVIKTVPAVRVAELTGTAASYEPQDIGPVIGPLYENLFPLLEGAGIRPTGPGIARYEDAPQGSPDGEGGSGGGSAVVVHAGVTVSAPVGPVGDTGVQVVELPPFEAATIVHRGAMDDVLPTAQTLAHWLDAHGYRSTGYAREVTLECPPDRDQWVTELQEPVAKA</sequence>
<dbReference type="SMART" id="SM00422">
    <property type="entry name" value="HTH_MERR"/>
    <property type="match status" value="1"/>
</dbReference>
<dbReference type="Gene3D" id="3.20.80.10">
    <property type="entry name" value="Regulatory factor, effector binding domain"/>
    <property type="match status" value="1"/>
</dbReference>
<dbReference type="PROSITE" id="PS50937">
    <property type="entry name" value="HTH_MERR_2"/>
    <property type="match status" value="1"/>
</dbReference>
<organism evidence="4 5">
    <name type="scientific">Streptomyces cavourensis</name>
    <dbReference type="NCBI Taxonomy" id="67258"/>
    <lineage>
        <taxon>Bacteria</taxon>
        <taxon>Bacillati</taxon>
        <taxon>Actinomycetota</taxon>
        <taxon>Actinomycetes</taxon>
        <taxon>Kitasatosporales</taxon>
        <taxon>Streptomycetaceae</taxon>
        <taxon>Streptomyces</taxon>
    </lineage>
</organism>
<dbReference type="GO" id="GO:0003700">
    <property type="term" value="F:DNA-binding transcription factor activity"/>
    <property type="evidence" value="ECO:0007669"/>
    <property type="project" value="InterPro"/>
</dbReference>
<evidence type="ECO:0000313" key="5">
    <source>
        <dbReference type="Proteomes" id="UP000253779"/>
    </source>
</evidence>
<dbReference type="InterPro" id="IPR011256">
    <property type="entry name" value="Reg_factor_effector_dom_sf"/>
</dbReference>
<proteinExistence type="predicted"/>
<evidence type="ECO:0000256" key="2">
    <source>
        <dbReference type="SAM" id="Coils"/>
    </source>
</evidence>
<dbReference type="InterPro" id="IPR000551">
    <property type="entry name" value="MerR-type_HTH_dom"/>
</dbReference>
<dbReference type="AlphaFoldDB" id="A0AAD0Q707"/>
<feature type="domain" description="HTH merR-type" evidence="3">
    <location>
        <begin position="1"/>
        <end position="71"/>
    </location>
</feature>
<gene>
    <name evidence="4" type="ORF">DTW94_20105</name>
</gene>
<keyword evidence="2" id="KW-0175">Coiled coil</keyword>
<dbReference type="SUPFAM" id="SSF46955">
    <property type="entry name" value="Putative DNA-binding domain"/>
    <property type="match status" value="1"/>
</dbReference>
<evidence type="ECO:0000256" key="1">
    <source>
        <dbReference type="ARBA" id="ARBA00023125"/>
    </source>
</evidence>
<dbReference type="Proteomes" id="UP000253779">
    <property type="component" value="Chromosome"/>
</dbReference>
<reference evidence="4 5" key="1">
    <citation type="submission" date="2018-07" db="EMBL/GenBank/DDBJ databases">
        <title>Complete genome sequence of soil actinomycete Streptomyces cavourensis tj430.</title>
        <authorList>
            <person name="Wang P."/>
            <person name="Huang Y."/>
        </authorList>
    </citation>
    <scope>NUCLEOTIDE SEQUENCE [LARGE SCALE GENOMIC DNA]</scope>
    <source>
        <strain evidence="4 5">TJ430</strain>
    </source>
</reference>
<evidence type="ECO:0000259" key="3">
    <source>
        <dbReference type="PROSITE" id="PS50937"/>
    </source>
</evidence>
<dbReference type="Pfam" id="PF13411">
    <property type="entry name" value="MerR_1"/>
    <property type="match status" value="1"/>
</dbReference>
<dbReference type="Gene3D" id="1.10.1660.10">
    <property type="match status" value="1"/>
</dbReference>
<dbReference type="InterPro" id="IPR010499">
    <property type="entry name" value="AraC_E-bd"/>
</dbReference>